<dbReference type="InterPro" id="IPR034904">
    <property type="entry name" value="FSCA_dom_sf"/>
</dbReference>
<dbReference type="Pfam" id="PF01106">
    <property type="entry name" value="NifU"/>
    <property type="match status" value="1"/>
</dbReference>
<dbReference type="GO" id="GO:0051536">
    <property type="term" value="F:iron-sulfur cluster binding"/>
    <property type="evidence" value="ECO:0007669"/>
    <property type="project" value="InterPro"/>
</dbReference>
<dbReference type="InterPro" id="IPR014824">
    <property type="entry name" value="Nfu/NifU_N"/>
</dbReference>
<evidence type="ECO:0000256" key="1">
    <source>
        <dbReference type="ARBA" id="ARBA00006420"/>
    </source>
</evidence>
<dbReference type="Pfam" id="PF08712">
    <property type="entry name" value="Nfu_N"/>
    <property type="match status" value="1"/>
</dbReference>
<dbReference type="PANTHER" id="PTHR11178:SF1">
    <property type="entry name" value="NFU1 IRON-SULFUR CLUSTER SCAFFOLD HOMOLOG, MITOCHONDRIAL"/>
    <property type="match status" value="1"/>
</dbReference>
<evidence type="ECO:0000313" key="4">
    <source>
        <dbReference type="EMBL" id="RUS31286.1"/>
    </source>
</evidence>
<reference evidence="4 5" key="1">
    <citation type="journal article" date="2018" name="New Phytol.">
        <title>Phylogenomics of Endogonaceae and evolution of mycorrhizas within Mucoromycota.</title>
        <authorList>
            <person name="Chang Y."/>
            <person name="Desiro A."/>
            <person name="Na H."/>
            <person name="Sandor L."/>
            <person name="Lipzen A."/>
            <person name="Clum A."/>
            <person name="Barry K."/>
            <person name="Grigoriev I.V."/>
            <person name="Martin F.M."/>
            <person name="Stajich J.E."/>
            <person name="Smith M.E."/>
            <person name="Bonito G."/>
            <person name="Spatafora J.W."/>
        </authorList>
    </citation>
    <scope>NUCLEOTIDE SEQUENCE [LARGE SCALE GENOMIC DNA]</scope>
    <source>
        <strain evidence="4 5">AD002</strain>
    </source>
</reference>
<dbReference type="PANTHER" id="PTHR11178">
    <property type="entry name" value="IRON-SULFUR CLUSTER SCAFFOLD PROTEIN NFU-RELATED"/>
    <property type="match status" value="1"/>
</dbReference>
<accession>A0A433QNC3</accession>
<keyword evidence="5" id="KW-1185">Reference proteome</keyword>
<dbReference type="AlphaFoldDB" id="A0A433QNC3"/>
<dbReference type="EMBL" id="RBNJ01003098">
    <property type="protein sequence ID" value="RUS31286.1"/>
    <property type="molecule type" value="Genomic_DNA"/>
</dbReference>
<comment type="caution">
    <text evidence="4">The sequence shown here is derived from an EMBL/GenBank/DDBJ whole genome shotgun (WGS) entry which is preliminary data.</text>
</comment>
<evidence type="ECO:0000259" key="3">
    <source>
        <dbReference type="SMART" id="SM00932"/>
    </source>
</evidence>
<dbReference type="InterPro" id="IPR036498">
    <property type="entry name" value="Nfu/NifU_N_sf"/>
</dbReference>
<dbReference type="Gene3D" id="3.30.1370.70">
    <property type="entry name" value="Scaffold protein Nfu/NifU, N-terminal domain"/>
    <property type="match status" value="1"/>
</dbReference>
<comment type="similarity">
    <text evidence="1">Belongs to the NifU family.</text>
</comment>
<dbReference type="SUPFAM" id="SSF110836">
    <property type="entry name" value="Hypothetical protein SAV1430"/>
    <property type="match status" value="1"/>
</dbReference>
<sequence>MPCCRSDPHHHDECSPITSRVISETDRLATSCAQHGHPNQTTPNADFLEFVSGVPVMKQGTAEFLDFRSTMTSPLAEALFQIDGVRRIFYGPGLYRNLQGRRRYLYYYGLLCVRPGHSPRWRAGALRHRDPPGRPGGRPDDQQEDGDDIEYRGFVNDVVKLKLKESCRGCDSSVVTLKNGIPSVEQGMGEDEIVAQKEFEKLEKLSERNICKSVHGDLFQNILSAVIVANGAEKYADTCAPKAWTFVLAHTLSCKSHNCLNNQGFGVRRLDR</sequence>
<gene>
    <name evidence="4" type="ORF">BC938DRAFT_478106</name>
</gene>
<protein>
    <recommendedName>
        <fullName evidence="3">Scaffold protein Nfu/NifU N-terminal domain-containing protein</fullName>
    </recommendedName>
</protein>
<dbReference type="GO" id="GO:0016226">
    <property type="term" value="P:iron-sulfur cluster assembly"/>
    <property type="evidence" value="ECO:0007669"/>
    <property type="project" value="InterPro"/>
</dbReference>
<feature type="compositionally biased region" description="Basic and acidic residues" evidence="2">
    <location>
        <begin position="127"/>
        <end position="141"/>
    </location>
</feature>
<name>A0A433QNC3_9FUNG</name>
<organism evidence="4 5">
    <name type="scientific">Jimgerdemannia flammicorona</name>
    <dbReference type="NCBI Taxonomy" id="994334"/>
    <lineage>
        <taxon>Eukaryota</taxon>
        <taxon>Fungi</taxon>
        <taxon>Fungi incertae sedis</taxon>
        <taxon>Mucoromycota</taxon>
        <taxon>Mucoromycotina</taxon>
        <taxon>Endogonomycetes</taxon>
        <taxon>Endogonales</taxon>
        <taxon>Endogonaceae</taxon>
        <taxon>Jimgerdemannia</taxon>
    </lineage>
</organism>
<evidence type="ECO:0000256" key="2">
    <source>
        <dbReference type="SAM" id="MobiDB-lite"/>
    </source>
</evidence>
<dbReference type="GO" id="GO:0005739">
    <property type="term" value="C:mitochondrion"/>
    <property type="evidence" value="ECO:0007669"/>
    <property type="project" value="TreeGrafter"/>
</dbReference>
<dbReference type="SUPFAM" id="SSF117916">
    <property type="entry name" value="Fe-S cluster assembly (FSCA) domain-like"/>
    <property type="match status" value="1"/>
</dbReference>
<feature type="region of interest" description="Disordered" evidence="2">
    <location>
        <begin position="123"/>
        <end position="148"/>
    </location>
</feature>
<dbReference type="GO" id="GO:0005506">
    <property type="term" value="F:iron ion binding"/>
    <property type="evidence" value="ECO:0007669"/>
    <property type="project" value="InterPro"/>
</dbReference>
<feature type="domain" description="Scaffold protein Nfu/NifU N-terminal" evidence="3">
    <location>
        <begin position="40"/>
        <end position="93"/>
    </location>
</feature>
<proteinExistence type="inferred from homology"/>
<dbReference type="SMART" id="SM00932">
    <property type="entry name" value="Nfu_N"/>
    <property type="match status" value="1"/>
</dbReference>
<dbReference type="Gene3D" id="3.30.300.130">
    <property type="entry name" value="Fe-S cluster assembly (FSCA)"/>
    <property type="match status" value="1"/>
</dbReference>
<evidence type="ECO:0000313" key="5">
    <source>
        <dbReference type="Proteomes" id="UP000274822"/>
    </source>
</evidence>
<dbReference type="Proteomes" id="UP000274822">
    <property type="component" value="Unassembled WGS sequence"/>
</dbReference>
<dbReference type="InterPro" id="IPR001075">
    <property type="entry name" value="NIF_FeS_clus_asmbl_NifU_C"/>
</dbReference>